<evidence type="ECO:0000313" key="2">
    <source>
        <dbReference type="EMBL" id="ADY40750.1"/>
    </source>
</evidence>
<reference evidence="2" key="1">
    <citation type="journal article" date="2011" name="Genome Res.">
        <title>Deep small RNA sequencing from the nematode Ascaris reveals conservation, functional diversification, and novel developmental profiles.</title>
        <authorList>
            <person name="Wang J."/>
            <person name="Czech B."/>
            <person name="Crunk A."/>
            <person name="Wallace A."/>
            <person name="Mitreva M."/>
            <person name="Hannon G.J."/>
            <person name="Davis R.E."/>
        </authorList>
    </citation>
    <scope>NUCLEOTIDE SEQUENCE</scope>
</reference>
<feature type="compositionally biased region" description="Polar residues" evidence="1">
    <location>
        <begin position="274"/>
        <end position="293"/>
    </location>
</feature>
<organism evidence="2">
    <name type="scientific">Ascaris suum</name>
    <name type="common">Pig roundworm</name>
    <name type="synonym">Ascaris lumbricoides</name>
    <dbReference type="NCBI Taxonomy" id="6253"/>
    <lineage>
        <taxon>Eukaryota</taxon>
        <taxon>Metazoa</taxon>
        <taxon>Ecdysozoa</taxon>
        <taxon>Nematoda</taxon>
        <taxon>Chromadorea</taxon>
        <taxon>Rhabditida</taxon>
        <taxon>Spirurina</taxon>
        <taxon>Ascaridomorpha</taxon>
        <taxon>Ascaridoidea</taxon>
        <taxon>Ascarididae</taxon>
        <taxon>Ascaris</taxon>
    </lineage>
</organism>
<accession>F1KS96</accession>
<dbReference type="InterPro" id="IPR026728">
    <property type="entry name" value="BLTP3A/B"/>
</dbReference>
<dbReference type="PANTHER" id="PTHR22774:SF11">
    <property type="entry name" value="CHOREIN N-TERMINAL DOMAIN-CONTAINING PROTEIN"/>
    <property type="match status" value="1"/>
</dbReference>
<dbReference type="AlphaFoldDB" id="F1KS96"/>
<name>F1KS96_ASCSU</name>
<dbReference type="Pfam" id="PF24917">
    <property type="entry name" value="BLTP3A_B"/>
    <property type="match status" value="2"/>
</dbReference>
<dbReference type="EMBL" id="JI165035">
    <property type="protein sequence ID" value="ADY40750.1"/>
    <property type="molecule type" value="mRNA"/>
</dbReference>
<dbReference type="PANTHER" id="PTHR22774">
    <property type="entry name" value="CHOREIN N-TERMINAL DOMAIN-CONTAINING PROTEIN"/>
    <property type="match status" value="1"/>
</dbReference>
<proteinExistence type="evidence at transcript level"/>
<protein>
    <submittedName>
        <fullName evidence="2">UHRF1-binding protein 1-like protein</fullName>
    </submittedName>
</protein>
<sequence>MTSIIKYQIIKHLSKFARNVTADQISVQILSGKGELKNIELNEVVLTEVLELPTWLRIKRAGCNRVAVKVPWTRLKSSPVQLFVDEIQVEVELTSEAPLSSGSNPLSSFADSSYGFANRVVEGMSLYVNTVEIHFDSGVFGGSLMLSRLSVESKSPGWQPIGDLRYSRIVDPGSSQMLMFKQVTWQLLRIEASAQAEPSQRANINAPLRLITSNGKSRIAVKKSSIDGTVLGGRIQTILEDILWVATLPQVRSAIAFYNHIMKLVRAAPKKTDFQTQQHNQIKPPSATSRSSTPNLVSKAFRNFDFSQTSYHLYVGKIDLHLCDDANASSGYPEDWNIESGALQVTLVRLSIDFYPANVASSDRLNWVRYSAPNQCSTWIQQILKAHYKLLCSRLDINAQNRLARIWPQLLSQNCVLRIHDVVVQCVTDMNSKRDALFNLFMSDRKSKASLPSDQPLVHLEFASFYHPATETMPMPPNATHLLLGPFSFLLDQRTIRWVLYAYEDINNALQCLDASLGTDYIPKTDIRIDLLMPKVIIPLDGYGTRDARMPRRLVVSMSTVLATNCESAHSQDACSFFSSLSANIVDFVDATQLPLNASSFRNFIIQLNQSEIIDSVDGVERFWISTSPIWIDTDRGESSRSTPLLGDVALHAICDVSTKQVNIAVQPQCRVRAVIDHFQYVQLTRLLSTMSLFVDQLDADQKFFSSGRSNGGSVPFAILCLIEQVELNVVLARGAIISPYATHVGRDQSNFSPTISESTDDVMNREQTPTAETLWSSAPVIALPSHNEFETFPEFPQPVDNEASSAMDETMSIATNTSDDDQQFVVLDTPEDDVFNNADVVVGEEAIAIDECIKTEQQRQVELSKHVNVLTILLDSVSVAISSLNKATGLEGYSLKVQLNEKIDQVCGEVYSSINMQSNRQCSDKELGTYESAQLKFQLDSPADRTTPSLKAQVRGMAIDLDEEIVSHLAPFLLDEDKIETPLNLKVTVTETNLLIKDSKSAFPMRIKLNDCVIEQGDEI</sequence>
<feature type="region of interest" description="Disordered" evidence="1">
    <location>
        <begin position="273"/>
        <end position="293"/>
    </location>
</feature>
<evidence type="ECO:0000256" key="1">
    <source>
        <dbReference type="SAM" id="MobiDB-lite"/>
    </source>
</evidence>